<dbReference type="PANTHER" id="PTHR15323:SF6">
    <property type="entry name" value="CELL DIVISION CYCLE PROTEIN 123 HOMOLOG"/>
    <property type="match status" value="1"/>
</dbReference>
<accession>A0ABX8I5Z5</accession>
<evidence type="ECO:0000313" key="3">
    <source>
        <dbReference type="EMBL" id="QWU88532.1"/>
    </source>
</evidence>
<evidence type="ECO:0000256" key="1">
    <source>
        <dbReference type="ARBA" id="ARBA00011047"/>
    </source>
</evidence>
<keyword evidence="4" id="KW-1185">Reference proteome</keyword>
<proteinExistence type="inferred from homology"/>
<organism evidence="3 4">
    <name type="scientific">Candidozyma haemuli</name>
    <dbReference type="NCBI Taxonomy" id="45357"/>
    <lineage>
        <taxon>Eukaryota</taxon>
        <taxon>Fungi</taxon>
        <taxon>Dikarya</taxon>
        <taxon>Ascomycota</taxon>
        <taxon>Saccharomycotina</taxon>
        <taxon>Pichiomycetes</taxon>
        <taxon>Metschnikowiaceae</taxon>
        <taxon>Candidozyma</taxon>
    </lineage>
</organism>
<dbReference type="PANTHER" id="PTHR15323">
    <property type="entry name" value="D123 PROTEIN"/>
    <property type="match status" value="1"/>
</dbReference>
<dbReference type="InterPro" id="IPR011042">
    <property type="entry name" value="6-blade_b-propeller_TolB-like"/>
</dbReference>
<dbReference type="SUPFAM" id="SSF63829">
    <property type="entry name" value="Calcium-dependent phosphotriesterase"/>
    <property type="match status" value="1"/>
</dbReference>
<gene>
    <name evidence="3" type="ORF">CA3LBN_002840</name>
</gene>
<evidence type="ECO:0000259" key="2">
    <source>
        <dbReference type="Pfam" id="PF08450"/>
    </source>
</evidence>
<dbReference type="Pfam" id="PF07065">
    <property type="entry name" value="D123"/>
    <property type="match status" value="1"/>
</dbReference>
<dbReference type="Pfam" id="PF08450">
    <property type="entry name" value="SGL"/>
    <property type="match status" value="1"/>
</dbReference>
<dbReference type="InterPro" id="IPR009772">
    <property type="entry name" value="CDC123"/>
</dbReference>
<dbReference type="Gene3D" id="2.120.10.30">
    <property type="entry name" value="TolB, C-terminal domain"/>
    <property type="match status" value="1"/>
</dbReference>
<dbReference type="Proteomes" id="UP000825434">
    <property type="component" value="Chromosome 3"/>
</dbReference>
<reference evidence="3 4" key="1">
    <citation type="submission" date="2021-06" db="EMBL/GenBank/DDBJ databases">
        <title>Candida outbreak in Lebanon.</title>
        <authorList>
            <person name="Finianos M."/>
        </authorList>
    </citation>
    <scope>NUCLEOTIDE SEQUENCE [LARGE SCALE GENOMIC DNA]</scope>
    <source>
        <strain evidence="3">CA3LBN</strain>
    </source>
</reference>
<dbReference type="InterPro" id="IPR005511">
    <property type="entry name" value="SMP-30"/>
</dbReference>
<sequence>MTKETHVFNRIRLTCAQTNQCSYSNWYPYFKSHAPEATVLRPLPQAFLDYLSGDSIRLPTTATVERNEENEYSDWEDEETESVNPLEHFQDFHQELKGIVDSYGKVLVKTNWTAGKDAKWILINNSLQCTSVNDVYLLLNASDHIAHDLDGHVYDECEDKEDGPHIEPELVVKKWINDFNPALEFRIFIKDKKILGVSQRDPGHYIYLEELIPQLKESIKKFHSDVLSKSQFPLRDYILDVYLPRPYSKVFVIDVNPFSRKWDSLLFTWHELLEKENNGEFEIRVITETNMGHLSRKDNSESQVPIEVVGAANDSQAMLELAREWSALARQEGFTYDVRNNTLLWVDIISAEAHRVFLDDDDLAKRHQILKLSEPGESIGAICKTKSVDSFLLCTKSGVSVGNFSTGTIKPYVTYPFSDTQRHRLRSNDANIDPLGNLWVGVMTDFPRTKEDGLKFEGLLYRIDHKTKEVKVMLRDTGISNGLAFSRDVKKLYWTDSPTHQVYSLDIDNENLTVSNKQPIIDFRKAFEANKEAKDAALSGSDPIPDGLDFTGDDRIYQALFGTSTAIAYDLTGKVEKVFKLPAEQVTCVLVAGKDGDEVFINTAHLEHEELDATIKVAEPEEKDIGGHLFRYKAKSSLNARYQDIWQGEVE</sequence>
<protein>
    <recommendedName>
        <fullName evidence="2">SMP-30/Gluconolactonase/LRE-like region domain-containing protein</fullName>
    </recommendedName>
</protein>
<evidence type="ECO:0000313" key="4">
    <source>
        <dbReference type="Proteomes" id="UP000825434"/>
    </source>
</evidence>
<comment type="similarity">
    <text evidence="1">Belongs to the CDC123 family.</text>
</comment>
<feature type="domain" description="SMP-30/Gluconolactonase/LRE-like region" evidence="2">
    <location>
        <begin position="332"/>
        <end position="605"/>
    </location>
</feature>
<dbReference type="InterPro" id="IPR013658">
    <property type="entry name" value="SGL"/>
</dbReference>
<dbReference type="PRINTS" id="PR01790">
    <property type="entry name" value="SMP30FAMILY"/>
</dbReference>
<name>A0ABX8I5Z5_9ASCO</name>
<dbReference type="EMBL" id="CP076663">
    <property type="protein sequence ID" value="QWU88532.1"/>
    <property type="molecule type" value="Genomic_DNA"/>
</dbReference>